<evidence type="ECO:0000313" key="1">
    <source>
        <dbReference type="EMBL" id="QJB00051.1"/>
    </source>
</evidence>
<gene>
    <name evidence="1" type="ORF">MM171A00709_0016</name>
</gene>
<protein>
    <submittedName>
        <fullName evidence="1">Uncharacterized protein</fullName>
    </submittedName>
</protein>
<sequence length="172" mass="19449">MSDKVYPKDYSFKLVYSDGSERDELPESVQRVLNDWIDDTYAEDICCECGESVVPGSGKFVNRIPELSGILARADGNRPHPTGQWVCAECDSLLTKVEIIFEEDEPVLKLGSKMVAIPFEGSPIYPMEKPECFGTDKVLITDPDLKYHADCIMCSLEDRCLKEYRKRVPSEI</sequence>
<dbReference type="AlphaFoldDB" id="A0A6M3LXF3"/>
<organism evidence="1">
    <name type="scientific">viral metagenome</name>
    <dbReference type="NCBI Taxonomy" id="1070528"/>
    <lineage>
        <taxon>unclassified sequences</taxon>
        <taxon>metagenomes</taxon>
        <taxon>organismal metagenomes</taxon>
    </lineage>
</organism>
<reference evidence="1" key="1">
    <citation type="submission" date="2020-03" db="EMBL/GenBank/DDBJ databases">
        <title>The deep terrestrial virosphere.</title>
        <authorList>
            <person name="Holmfeldt K."/>
            <person name="Nilsson E."/>
            <person name="Simone D."/>
            <person name="Lopez-Fernandez M."/>
            <person name="Wu X."/>
            <person name="de Brujin I."/>
            <person name="Lundin D."/>
            <person name="Andersson A."/>
            <person name="Bertilsson S."/>
            <person name="Dopson M."/>
        </authorList>
    </citation>
    <scope>NUCLEOTIDE SEQUENCE</scope>
    <source>
        <strain evidence="1">MM171A00709</strain>
    </source>
</reference>
<dbReference type="EMBL" id="MT143679">
    <property type="protein sequence ID" value="QJB00051.1"/>
    <property type="molecule type" value="Genomic_DNA"/>
</dbReference>
<proteinExistence type="predicted"/>
<accession>A0A6M3LXF3</accession>
<name>A0A6M3LXF3_9ZZZZ</name>